<dbReference type="InterPro" id="IPR004778">
    <property type="entry name" value="Homoserine/Threonine_efflux"/>
</dbReference>
<gene>
    <name evidence="8" type="ORF">EV692_0698</name>
</gene>
<keyword evidence="9" id="KW-1185">Reference proteome</keyword>
<feature type="transmembrane region" description="Helical" evidence="7">
    <location>
        <begin position="35"/>
        <end position="59"/>
    </location>
</feature>
<evidence type="ECO:0000313" key="8">
    <source>
        <dbReference type="EMBL" id="TCK70426.1"/>
    </source>
</evidence>
<dbReference type="Pfam" id="PF01810">
    <property type="entry name" value="LysE"/>
    <property type="match status" value="1"/>
</dbReference>
<sequence length="209" mass="23337">MLNLIIIHFFGLLSPGPDFFYVSRMAVSNSRRNTICGILGITMGVAIWAAAAILGLAILFKTMPVLHGVIMLLGGGYLGYLGLKMVKNRSNAVFTELTEQELNQKTSIKAEIIKGLLVNLSNAKAVIFFASVMSLVFVNITETWQMMVAFLIILFETFSYFYVVSLLFSRPFARRFYSQYSRYIDNVSGVIFLAFGSYLVYSGLQEIAI</sequence>
<protein>
    <submittedName>
        <fullName evidence="8">RhtB (Resistance to homoserine/threonine) family protein</fullName>
    </submittedName>
</protein>
<keyword evidence="6 7" id="KW-0472">Membrane</keyword>
<organism evidence="8 9">
    <name type="scientific">Lonepinella koalarum</name>
    <dbReference type="NCBI Taxonomy" id="53417"/>
    <lineage>
        <taxon>Bacteria</taxon>
        <taxon>Pseudomonadati</taxon>
        <taxon>Pseudomonadota</taxon>
        <taxon>Gammaproteobacteria</taxon>
        <taxon>Pasteurellales</taxon>
        <taxon>Pasteurellaceae</taxon>
        <taxon>Lonepinella</taxon>
    </lineage>
</organism>
<feature type="transmembrane region" description="Helical" evidence="7">
    <location>
        <begin position="6"/>
        <end position="23"/>
    </location>
</feature>
<proteinExistence type="inferred from homology"/>
<evidence type="ECO:0000313" key="9">
    <source>
        <dbReference type="Proteomes" id="UP000295496"/>
    </source>
</evidence>
<feature type="transmembrane region" description="Helical" evidence="7">
    <location>
        <begin position="116"/>
        <end position="138"/>
    </location>
</feature>
<dbReference type="RefSeq" id="WP_132300588.1">
    <property type="nucleotide sequence ID" value="NZ_CP170642.1"/>
</dbReference>
<keyword evidence="3" id="KW-1003">Cell membrane</keyword>
<evidence type="ECO:0000256" key="2">
    <source>
        <dbReference type="ARBA" id="ARBA00007928"/>
    </source>
</evidence>
<comment type="similarity">
    <text evidence="2">Belongs to the Rht family.</text>
</comment>
<feature type="transmembrane region" description="Helical" evidence="7">
    <location>
        <begin position="144"/>
        <end position="168"/>
    </location>
</feature>
<dbReference type="AlphaFoldDB" id="A0A4R1KY60"/>
<dbReference type="PANTHER" id="PTHR30086">
    <property type="entry name" value="ARGININE EXPORTER PROTEIN ARGO"/>
    <property type="match status" value="1"/>
</dbReference>
<evidence type="ECO:0000256" key="6">
    <source>
        <dbReference type="ARBA" id="ARBA00023136"/>
    </source>
</evidence>
<evidence type="ECO:0000256" key="3">
    <source>
        <dbReference type="ARBA" id="ARBA00022475"/>
    </source>
</evidence>
<accession>A0A4R1KY60</accession>
<dbReference type="InterPro" id="IPR001123">
    <property type="entry name" value="LeuE-type"/>
</dbReference>
<comment type="caution">
    <text evidence="8">The sequence shown here is derived from an EMBL/GenBank/DDBJ whole genome shotgun (WGS) entry which is preliminary data.</text>
</comment>
<evidence type="ECO:0000256" key="1">
    <source>
        <dbReference type="ARBA" id="ARBA00004651"/>
    </source>
</evidence>
<dbReference type="GO" id="GO:0005886">
    <property type="term" value="C:plasma membrane"/>
    <property type="evidence" value="ECO:0007669"/>
    <property type="project" value="UniProtKB-SubCell"/>
</dbReference>
<keyword evidence="5 7" id="KW-1133">Transmembrane helix</keyword>
<dbReference type="Proteomes" id="UP000295496">
    <property type="component" value="Unassembled WGS sequence"/>
</dbReference>
<keyword evidence="4 7" id="KW-0812">Transmembrane</keyword>
<reference evidence="8 9" key="1">
    <citation type="submission" date="2019-03" db="EMBL/GenBank/DDBJ databases">
        <title>Genomic Encyclopedia of Type Strains, Phase IV (KMG-IV): sequencing the most valuable type-strain genomes for metagenomic binning, comparative biology and taxonomic classification.</title>
        <authorList>
            <person name="Goeker M."/>
        </authorList>
    </citation>
    <scope>NUCLEOTIDE SEQUENCE [LARGE SCALE GENOMIC DNA]</scope>
    <source>
        <strain evidence="8 9">DSM 10053</strain>
    </source>
</reference>
<feature type="transmembrane region" description="Helical" evidence="7">
    <location>
        <begin position="180"/>
        <end position="201"/>
    </location>
</feature>
<dbReference type="NCBIfam" id="TIGR00949">
    <property type="entry name" value="2A76"/>
    <property type="match status" value="1"/>
</dbReference>
<dbReference type="GO" id="GO:0015171">
    <property type="term" value="F:amino acid transmembrane transporter activity"/>
    <property type="evidence" value="ECO:0007669"/>
    <property type="project" value="TreeGrafter"/>
</dbReference>
<dbReference type="PANTHER" id="PTHR30086:SF19">
    <property type="entry name" value="THREONINE EFFLUX PROTEIN"/>
    <property type="match status" value="1"/>
</dbReference>
<dbReference type="EMBL" id="SMGJ01000002">
    <property type="protein sequence ID" value="TCK70426.1"/>
    <property type="molecule type" value="Genomic_DNA"/>
</dbReference>
<name>A0A4R1KY60_9PAST</name>
<evidence type="ECO:0000256" key="4">
    <source>
        <dbReference type="ARBA" id="ARBA00022692"/>
    </source>
</evidence>
<comment type="subcellular location">
    <subcellularLocation>
        <location evidence="1">Cell membrane</location>
        <topology evidence="1">Multi-pass membrane protein</topology>
    </subcellularLocation>
</comment>
<evidence type="ECO:0000256" key="5">
    <source>
        <dbReference type="ARBA" id="ARBA00022989"/>
    </source>
</evidence>
<evidence type="ECO:0000256" key="7">
    <source>
        <dbReference type="SAM" id="Phobius"/>
    </source>
</evidence>
<feature type="transmembrane region" description="Helical" evidence="7">
    <location>
        <begin position="65"/>
        <end position="83"/>
    </location>
</feature>